<protein>
    <submittedName>
        <fullName evidence="1">Uncharacterized protein</fullName>
    </submittedName>
</protein>
<accession>A0A6B9G1U8</accession>
<dbReference type="Proteomes" id="UP000502005">
    <property type="component" value="Chromosome"/>
</dbReference>
<evidence type="ECO:0000313" key="2">
    <source>
        <dbReference type="Proteomes" id="UP000502005"/>
    </source>
</evidence>
<dbReference type="RefSeq" id="WP_208714914.1">
    <property type="nucleotide sequence ID" value="NZ_CP024768.1"/>
</dbReference>
<evidence type="ECO:0000313" key="1">
    <source>
        <dbReference type="EMBL" id="QGY29043.1"/>
    </source>
</evidence>
<dbReference type="EMBL" id="CP024768">
    <property type="protein sequence ID" value="QGY29043.1"/>
    <property type="molecule type" value="Genomic_DNA"/>
</dbReference>
<name>A0A6B9G1U8_PANCY</name>
<sequence>MFIHTDILRAALCCTAGENEKRDYLKGVRITPTHIQACNGIACVSMEHGEKSDIDAVFLFKGTIPDNAEGTFIDLLDDGWMAIHVDEFEKAVGSSALTKVECRYPDFSKLLPPDADPINQIPMFSSSVLDLPYRMFGPAVLKLKPYGKTAPCQVILDPVISKFYGNPFMVIMPLHEDAFEQIAGVLADEI</sequence>
<proteinExistence type="predicted"/>
<organism evidence="1 2">
    <name type="scientific">Pantoea cypripedii</name>
    <name type="common">Pectobacterium cypripedii</name>
    <name type="synonym">Erwinia cypripedii</name>
    <dbReference type="NCBI Taxonomy" id="55209"/>
    <lineage>
        <taxon>Bacteria</taxon>
        <taxon>Pseudomonadati</taxon>
        <taxon>Pseudomonadota</taxon>
        <taxon>Gammaproteobacteria</taxon>
        <taxon>Enterobacterales</taxon>
        <taxon>Erwiniaceae</taxon>
        <taxon>Pantoea</taxon>
    </lineage>
</organism>
<gene>
    <name evidence="1" type="ORF">CUN67_08915</name>
</gene>
<dbReference type="AlphaFoldDB" id="A0A6B9G1U8"/>
<reference evidence="1 2" key="1">
    <citation type="submission" date="2017-11" db="EMBL/GenBank/DDBJ databases">
        <title>Genome sequence of Pantoea cypripedii NE1.</title>
        <authorList>
            <person name="Nascimento F.X."/>
        </authorList>
    </citation>
    <scope>NUCLEOTIDE SEQUENCE [LARGE SCALE GENOMIC DNA]</scope>
    <source>
        <strain evidence="1 2">NE1</strain>
    </source>
</reference>